<dbReference type="InterPro" id="IPR029064">
    <property type="entry name" value="Ribosomal_eL30-like_sf"/>
</dbReference>
<dbReference type="SMART" id="SM01194">
    <property type="entry name" value="eRF1_1"/>
    <property type="match status" value="1"/>
</dbReference>
<reference evidence="11 12" key="1">
    <citation type="submission" date="2022-01" db="EMBL/GenBank/DDBJ databases">
        <authorList>
            <person name="Xiong W."/>
            <person name="Schranz E."/>
        </authorList>
    </citation>
    <scope>NUCLEOTIDE SEQUENCE [LARGE SCALE GENOMIC DNA]</scope>
</reference>
<evidence type="ECO:0000256" key="3">
    <source>
        <dbReference type="ARBA" id="ARBA00011520"/>
    </source>
</evidence>
<dbReference type="GO" id="GO:0003747">
    <property type="term" value="F:translation release factor activity"/>
    <property type="evidence" value="ECO:0007669"/>
    <property type="project" value="InterPro"/>
</dbReference>
<evidence type="ECO:0000256" key="9">
    <source>
        <dbReference type="SAM" id="MobiDB-lite"/>
    </source>
</evidence>
<feature type="region of interest" description="Disordered" evidence="9">
    <location>
        <begin position="425"/>
        <end position="454"/>
    </location>
</feature>
<dbReference type="PANTHER" id="PTHR10113">
    <property type="entry name" value="PEPTIDE CHAIN RELEASE FACTOR SUBUNIT 1"/>
    <property type="match status" value="1"/>
</dbReference>
<dbReference type="Gene3D" id="3.30.960.10">
    <property type="entry name" value="eRF1 domain 1"/>
    <property type="match status" value="1"/>
</dbReference>
<evidence type="ECO:0000256" key="7">
    <source>
        <dbReference type="ARBA" id="ARBA00022917"/>
    </source>
</evidence>
<evidence type="ECO:0000256" key="4">
    <source>
        <dbReference type="ARBA" id="ARBA00013382"/>
    </source>
</evidence>
<gene>
    <name evidence="11" type="ORF">LVIROSA_LOCUS22262</name>
</gene>
<keyword evidence="6" id="KW-0341">Growth regulation</keyword>
<accession>A0AAU9NDM9</accession>
<feature type="compositionally biased region" description="Acidic residues" evidence="9">
    <location>
        <begin position="425"/>
        <end position="441"/>
    </location>
</feature>
<evidence type="ECO:0000256" key="1">
    <source>
        <dbReference type="ARBA" id="ARBA00004496"/>
    </source>
</evidence>
<feature type="domain" description="eRF1/Pelota-like N-terminal" evidence="10">
    <location>
        <begin position="1"/>
        <end position="136"/>
    </location>
</feature>
<comment type="subunit">
    <text evidence="3">Heterodimer of two subunits, one of which binds GTP.</text>
</comment>
<dbReference type="AlphaFoldDB" id="A0AAU9NDM9"/>
<keyword evidence="7" id="KW-0648">Protein biosynthesis</keyword>
<dbReference type="FunFam" id="3.30.960.10:FF:000001">
    <property type="entry name" value="Eukaryotic peptide chain release factor subunit 1"/>
    <property type="match status" value="1"/>
</dbReference>
<evidence type="ECO:0000313" key="12">
    <source>
        <dbReference type="Proteomes" id="UP001157418"/>
    </source>
</evidence>
<dbReference type="GO" id="GO:0005737">
    <property type="term" value="C:cytoplasm"/>
    <property type="evidence" value="ECO:0007669"/>
    <property type="project" value="UniProtKB-SubCell"/>
</dbReference>
<dbReference type="SUPFAM" id="SSF53137">
    <property type="entry name" value="Translational machinery components"/>
    <property type="match status" value="1"/>
</dbReference>
<dbReference type="InterPro" id="IPR042226">
    <property type="entry name" value="eFR1_2_sf"/>
</dbReference>
<dbReference type="Gene3D" id="3.30.1330.30">
    <property type="match status" value="1"/>
</dbReference>
<comment type="similarity">
    <text evidence="2">Belongs to the eukaryotic release factor 1 family.</text>
</comment>
<evidence type="ECO:0000256" key="6">
    <source>
        <dbReference type="ARBA" id="ARBA00022604"/>
    </source>
</evidence>
<dbReference type="Pfam" id="PF03464">
    <property type="entry name" value="eRF1_2"/>
    <property type="match status" value="1"/>
</dbReference>
<evidence type="ECO:0000256" key="5">
    <source>
        <dbReference type="ARBA" id="ARBA00022490"/>
    </source>
</evidence>
<protein>
    <recommendedName>
        <fullName evidence="4">Eukaryotic peptide chain release factor subunit 1</fullName>
    </recommendedName>
</protein>
<dbReference type="InterPro" id="IPR005141">
    <property type="entry name" value="eRF1_2"/>
</dbReference>
<dbReference type="EMBL" id="CAKMRJ010004445">
    <property type="protein sequence ID" value="CAH1435855.1"/>
    <property type="molecule type" value="Genomic_DNA"/>
</dbReference>
<dbReference type="InterPro" id="IPR005142">
    <property type="entry name" value="eRF1_3"/>
</dbReference>
<dbReference type="FunFam" id="3.30.1330.30:FF:000006">
    <property type="entry name" value="Peptide chain release factor subunit 1"/>
    <property type="match status" value="1"/>
</dbReference>
<sequence length="454" mass="51513">MSTDENIEVWKMKKLIKAHESARGNGSSMISLIIPPRDQISRVTKMLADEFGTASNIKSRVNRQSVLGAITSAQQRLKLYNKVPPNGLVLYTGTILTNDGKEKKVTIDFEPFRPINVSLHLCDNKFHTESLNQMLESDDKFGFIVMDGKGTLFGIVRGDSREVLYKFPVDLPKKHETGGQSALRFDRIRMEKRHNYLRKTAELATKFYINPATNQPNVSGLILAGCADFKNDLGQSDMFDPRLQAKILNVVDVSYGGEDGFNQSIKLSYEILANVKFIQEKHLIGKYFEEIKQGRGKYVVGAYDTLEALEMGAVETLIVWENLEINRYVLRNGVSGEIIRKHLNKEQETDEGNFRDSVSNVELEVEEKMSLLEWFANEYKRFGCKLEFVTNRTHEGFNFCRGLGGIGGILCYLIDIHPFDELSDDGENNDIEISDDEESYDTENHDEGVNYDAE</sequence>
<proteinExistence type="inferred from homology"/>
<keyword evidence="12" id="KW-1185">Reference proteome</keyword>
<evidence type="ECO:0000313" key="11">
    <source>
        <dbReference type="EMBL" id="CAH1435855.1"/>
    </source>
</evidence>
<dbReference type="SUPFAM" id="SSF55481">
    <property type="entry name" value="N-terminal domain of eukaryotic peptide chain release factor subunit 1, ERF1"/>
    <property type="match status" value="1"/>
</dbReference>
<dbReference type="InterPro" id="IPR004403">
    <property type="entry name" value="Peptide_chain-rel_eRF1/aRF1"/>
</dbReference>
<comment type="caution">
    <text evidence="11">The sequence shown here is derived from an EMBL/GenBank/DDBJ whole genome shotgun (WGS) entry which is preliminary data.</text>
</comment>
<dbReference type="Pfam" id="PF03465">
    <property type="entry name" value="eRF1_3"/>
    <property type="match status" value="1"/>
</dbReference>
<evidence type="ECO:0000259" key="10">
    <source>
        <dbReference type="SMART" id="SM01194"/>
    </source>
</evidence>
<dbReference type="SUPFAM" id="SSF55315">
    <property type="entry name" value="L30e-like"/>
    <property type="match status" value="1"/>
</dbReference>
<dbReference type="InterPro" id="IPR005140">
    <property type="entry name" value="eRF1_Pelota-like_N"/>
</dbReference>
<comment type="function">
    <text evidence="8">Directs the termination of nascent peptide synthesis (translation) in response to the termination codons UAA, UAG and UGA. Modulates plant growth and development.</text>
</comment>
<organism evidence="11 12">
    <name type="scientific">Lactuca virosa</name>
    <dbReference type="NCBI Taxonomy" id="75947"/>
    <lineage>
        <taxon>Eukaryota</taxon>
        <taxon>Viridiplantae</taxon>
        <taxon>Streptophyta</taxon>
        <taxon>Embryophyta</taxon>
        <taxon>Tracheophyta</taxon>
        <taxon>Spermatophyta</taxon>
        <taxon>Magnoliopsida</taxon>
        <taxon>eudicotyledons</taxon>
        <taxon>Gunneridae</taxon>
        <taxon>Pentapetalae</taxon>
        <taxon>asterids</taxon>
        <taxon>campanulids</taxon>
        <taxon>Asterales</taxon>
        <taxon>Asteraceae</taxon>
        <taxon>Cichorioideae</taxon>
        <taxon>Cichorieae</taxon>
        <taxon>Lactucinae</taxon>
        <taxon>Lactuca</taxon>
    </lineage>
</organism>
<name>A0AAU9NDM9_9ASTR</name>
<keyword evidence="5" id="KW-0963">Cytoplasm</keyword>
<evidence type="ECO:0000256" key="2">
    <source>
        <dbReference type="ARBA" id="ARBA00005326"/>
    </source>
</evidence>
<evidence type="ECO:0000256" key="8">
    <source>
        <dbReference type="ARBA" id="ARBA00045523"/>
    </source>
</evidence>
<dbReference type="Gene3D" id="3.30.420.60">
    <property type="entry name" value="eRF1 domain 2"/>
    <property type="match status" value="1"/>
</dbReference>
<comment type="subcellular location">
    <subcellularLocation>
        <location evidence="1">Cytoplasm</location>
    </subcellularLocation>
</comment>
<dbReference type="Pfam" id="PF03463">
    <property type="entry name" value="eRF1_1"/>
    <property type="match status" value="1"/>
</dbReference>
<dbReference type="Proteomes" id="UP001157418">
    <property type="component" value="Unassembled WGS sequence"/>
</dbReference>
<dbReference type="NCBIfam" id="TIGR03676">
    <property type="entry name" value="aRF1_eRF1"/>
    <property type="match status" value="1"/>
</dbReference>
<dbReference type="InterPro" id="IPR024049">
    <property type="entry name" value="eRF1_1_sf"/>
</dbReference>
<dbReference type="FunFam" id="3.30.420.60:FF:000003">
    <property type="entry name" value="Peptide chain release factor subunit 1"/>
    <property type="match status" value="1"/>
</dbReference>